<dbReference type="GO" id="GO:0003723">
    <property type="term" value="F:RNA binding"/>
    <property type="evidence" value="ECO:0007669"/>
    <property type="project" value="TreeGrafter"/>
</dbReference>
<dbReference type="PROSITE" id="PS51880">
    <property type="entry name" value="TGS"/>
    <property type="match status" value="1"/>
</dbReference>
<dbReference type="OMA" id="YNCAQHL"/>
<evidence type="ECO:0000256" key="3">
    <source>
        <dbReference type="ARBA" id="ARBA00022990"/>
    </source>
</evidence>
<feature type="domain" description="TGS" evidence="9">
    <location>
        <begin position="55"/>
        <end position="121"/>
    </location>
</feature>
<dbReference type="Ensembl" id="ENSSMRT00000035101.1">
    <property type="protein sequence ID" value="ENSSMRP00000030082.1"/>
    <property type="gene ID" value="ENSSMRG00000023095.1"/>
</dbReference>
<organism evidence="10 11">
    <name type="scientific">Salvator merianae</name>
    <name type="common">Argentine black and white tegu</name>
    <name type="synonym">Tupinambis merianae</name>
    <dbReference type="NCBI Taxonomy" id="96440"/>
    <lineage>
        <taxon>Eukaryota</taxon>
        <taxon>Metazoa</taxon>
        <taxon>Chordata</taxon>
        <taxon>Craniata</taxon>
        <taxon>Vertebrata</taxon>
        <taxon>Euteleostomi</taxon>
        <taxon>Lepidosauria</taxon>
        <taxon>Squamata</taxon>
        <taxon>Bifurcata</taxon>
        <taxon>Unidentata</taxon>
        <taxon>Episquamata</taxon>
        <taxon>Laterata</taxon>
        <taxon>Teiioidea</taxon>
        <taxon>Teiidae</taxon>
        <taxon>Salvator</taxon>
    </lineage>
</organism>
<name>A0A8D0EED8_SALMN</name>
<dbReference type="InterPro" id="IPR050062">
    <property type="entry name" value="Pro-tRNA_synthetase"/>
</dbReference>
<evidence type="ECO:0000256" key="5">
    <source>
        <dbReference type="ARBA" id="ARBA00023274"/>
    </source>
</evidence>
<keyword evidence="5" id="KW-0687">Ribonucleoprotein</keyword>
<dbReference type="InterPro" id="IPR012676">
    <property type="entry name" value="TGS-like"/>
</dbReference>
<evidence type="ECO:0000313" key="10">
    <source>
        <dbReference type="Ensembl" id="ENSSMRP00000030082.1"/>
    </source>
</evidence>
<dbReference type="PANTHER" id="PTHR42753:SF9">
    <property type="entry name" value="LARGE RIBOSOMAL SUBUNIT PROTEIN ML39"/>
    <property type="match status" value="1"/>
</dbReference>
<evidence type="ECO:0000256" key="8">
    <source>
        <dbReference type="ARBA" id="ARBA00075914"/>
    </source>
</evidence>
<comment type="similarity">
    <text evidence="6">Belongs to the mitochondrion-specific ribosomal protein mL39 family.</text>
</comment>
<evidence type="ECO:0000313" key="11">
    <source>
        <dbReference type="Proteomes" id="UP000694421"/>
    </source>
</evidence>
<comment type="subcellular location">
    <subcellularLocation>
        <location evidence="1">Mitochondrion</location>
    </subcellularLocation>
</comment>
<evidence type="ECO:0000256" key="4">
    <source>
        <dbReference type="ARBA" id="ARBA00023128"/>
    </source>
</evidence>
<dbReference type="GeneTree" id="ENSGT00940000156271"/>
<dbReference type="AlphaFoldDB" id="A0A8D0EED8"/>
<evidence type="ECO:0000256" key="1">
    <source>
        <dbReference type="ARBA" id="ARBA00004173"/>
    </source>
</evidence>
<dbReference type="GO" id="GO:0000166">
    <property type="term" value="F:nucleotide binding"/>
    <property type="evidence" value="ECO:0007669"/>
    <property type="project" value="InterPro"/>
</dbReference>
<dbReference type="GO" id="GO:0005762">
    <property type="term" value="C:mitochondrial large ribosomal subunit"/>
    <property type="evidence" value="ECO:0007669"/>
    <property type="project" value="Ensembl"/>
</dbReference>
<dbReference type="Proteomes" id="UP000694421">
    <property type="component" value="Unplaced"/>
</dbReference>
<protein>
    <recommendedName>
        <fullName evidence="7">Large ribosomal subunit protein mL39</fullName>
    </recommendedName>
    <alternativeName>
        <fullName evidence="8">39S ribosomal protein L39, mitochondrial</fullName>
    </alternativeName>
</protein>
<dbReference type="CDD" id="cd01667">
    <property type="entry name" value="TGS_ThrRS"/>
    <property type="match status" value="1"/>
</dbReference>
<dbReference type="Gene3D" id="3.10.20.30">
    <property type="match status" value="1"/>
</dbReference>
<reference evidence="10" key="2">
    <citation type="submission" date="2025-09" db="UniProtKB">
        <authorList>
            <consortium name="Ensembl"/>
        </authorList>
    </citation>
    <scope>IDENTIFICATION</scope>
</reference>
<keyword evidence="3" id="KW-0007">Acetylation</keyword>
<reference evidence="10" key="1">
    <citation type="submission" date="2025-08" db="UniProtKB">
        <authorList>
            <consortium name="Ensembl"/>
        </authorList>
    </citation>
    <scope>IDENTIFICATION</scope>
</reference>
<evidence type="ECO:0000256" key="6">
    <source>
        <dbReference type="ARBA" id="ARBA00061231"/>
    </source>
</evidence>
<dbReference type="FunFam" id="3.30.980.10:FF:000006">
    <property type="entry name" value="39S ribosomal protein L39, mitochondrial"/>
    <property type="match status" value="1"/>
</dbReference>
<keyword evidence="4" id="KW-0496">Mitochondrion</keyword>
<evidence type="ECO:0000259" key="9">
    <source>
        <dbReference type="PROSITE" id="PS51880"/>
    </source>
</evidence>
<dbReference type="SUPFAM" id="SSF81271">
    <property type="entry name" value="TGS-like"/>
    <property type="match status" value="1"/>
</dbReference>
<dbReference type="PANTHER" id="PTHR42753">
    <property type="entry name" value="MITOCHONDRIAL RIBOSOME PROTEIN L39/PROLYL-TRNA LIGASE FAMILY MEMBER"/>
    <property type="match status" value="1"/>
</dbReference>
<dbReference type="SUPFAM" id="SSF55186">
    <property type="entry name" value="ThrRS/AlaRS common domain"/>
    <property type="match status" value="1"/>
</dbReference>
<dbReference type="InterPro" id="IPR004095">
    <property type="entry name" value="TGS"/>
</dbReference>
<evidence type="ECO:0000256" key="2">
    <source>
        <dbReference type="ARBA" id="ARBA00022980"/>
    </source>
</evidence>
<dbReference type="InterPro" id="IPR018163">
    <property type="entry name" value="Thr/Ala-tRNA-synth_IIc_edit"/>
</dbReference>
<dbReference type="InterPro" id="IPR012675">
    <property type="entry name" value="Beta-grasp_dom_sf"/>
</dbReference>
<proteinExistence type="inferred from homology"/>
<accession>A0A8D0EED8</accession>
<sequence length="336" mass="38885">MASRWVTRGLWKSCRRRFVSTASAPKLSTAEIAQMRNELFQKEKERQLSLYPRIEKIEVKYVGKSHPDTLFIVNKGLSTPYTCAMHLSEWHCKKSVLALVDGQVWDMYKPLTQSCEIDFLTFKDDNPEEVNKAYWRSCAMILGCVLEQAFKDEYRVTLVRAPEVPVVSGAFCYDVILDNRLDDWKPAEENLRTLTQDAYKLIQKDLPFELLDVDAKVALQIFQHNKHKVDIIEQRASQNSERIVKLHRLGAFVDISEGPHIPRTSLCHQYEITAAHGLQTSQSELIRRFQGVSLPVFLKAHHTIWYRLRKRSQKLVIEEKPKEPEVANEISNTESA</sequence>
<keyword evidence="11" id="KW-1185">Reference proteome</keyword>
<dbReference type="Gene3D" id="3.30.980.10">
    <property type="entry name" value="Threonyl-trna Synthetase, Chain A, domain 2"/>
    <property type="match status" value="1"/>
</dbReference>
<evidence type="ECO:0000256" key="7">
    <source>
        <dbReference type="ARBA" id="ARBA00071662"/>
    </source>
</evidence>
<keyword evidence="2" id="KW-0689">Ribosomal protein</keyword>
<dbReference type="FunFam" id="3.10.20.30:FF:000017">
    <property type="entry name" value="39S ribosomal protein L39, mitochondrial"/>
    <property type="match status" value="1"/>
</dbReference>